<evidence type="ECO:0000313" key="2">
    <source>
        <dbReference type="Proteomes" id="UP000494245"/>
    </source>
</evidence>
<dbReference type="EMBL" id="BLTE01000002">
    <property type="protein sequence ID" value="GFK92823.1"/>
    <property type="molecule type" value="Genomic_DNA"/>
</dbReference>
<reference evidence="1 2" key="2">
    <citation type="submission" date="2020-05" db="EMBL/GenBank/DDBJ databases">
        <title>Draft genome sequence of Desulfovibrio sp. strainFSS-1.</title>
        <authorList>
            <person name="Shimoshige H."/>
            <person name="Kobayashi H."/>
            <person name="Maekawa T."/>
        </authorList>
    </citation>
    <scope>NUCLEOTIDE SEQUENCE [LARGE SCALE GENOMIC DNA]</scope>
    <source>
        <strain evidence="1 2">SIID29052-01</strain>
    </source>
</reference>
<dbReference type="RefSeq" id="WP_173081276.1">
    <property type="nucleotide sequence ID" value="NZ_BLTE01000002.1"/>
</dbReference>
<reference evidence="1 2" key="1">
    <citation type="submission" date="2020-04" db="EMBL/GenBank/DDBJ databases">
        <authorList>
            <consortium name="Desulfovibrio sp. FSS-1 genome sequencing consortium"/>
            <person name="Shimoshige H."/>
            <person name="Kobayashi H."/>
            <person name="Maekawa T."/>
        </authorList>
    </citation>
    <scope>NUCLEOTIDE SEQUENCE [LARGE SCALE GENOMIC DNA]</scope>
    <source>
        <strain evidence="1 2">SIID29052-01</strain>
    </source>
</reference>
<name>A0A6V8LJC2_9BACT</name>
<comment type="caution">
    <text evidence="1">The sequence shown here is derived from an EMBL/GenBank/DDBJ whole genome shotgun (WGS) entry which is preliminary data.</text>
</comment>
<evidence type="ECO:0000313" key="1">
    <source>
        <dbReference type="EMBL" id="GFK92823.1"/>
    </source>
</evidence>
<keyword evidence="2" id="KW-1185">Reference proteome</keyword>
<dbReference type="Pfam" id="PF20213">
    <property type="entry name" value="DUF6573"/>
    <property type="match status" value="1"/>
</dbReference>
<organism evidence="1 2">
    <name type="scientific">Fundidesulfovibrio magnetotacticus</name>
    <dbReference type="NCBI Taxonomy" id="2730080"/>
    <lineage>
        <taxon>Bacteria</taxon>
        <taxon>Pseudomonadati</taxon>
        <taxon>Thermodesulfobacteriota</taxon>
        <taxon>Desulfovibrionia</taxon>
        <taxon>Desulfovibrionales</taxon>
        <taxon>Desulfovibrionaceae</taxon>
        <taxon>Fundidesulfovibrio</taxon>
    </lineage>
</organism>
<dbReference type="Proteomes" id="UP000494245">
    <property type="component" value="Unassembled WGS sequence"/>
</dbReference>
<dbReference type="AlphaFoldDB" id="A0A6V8LJC2"/>
<accession>A0A6V8LJC2</accession>
<dbReference type="InterPro" id="IPR046480">
    <property type="entry name" value="DUF6573"/>
</dbReference>
<protein>
    <submittedName>
        <fullName evidence="1">Uncharacterized protein</fullName>
    </submittedName>
</protein>
<sequence>MTPDKDWNVVFEYSRAQAIADGVLVDVTEQAKQIGFKIHTVITGTIFHRYIEPPAGLDGSFGQSVTGRLHDVLTLALFAARRAVNTDRVTFKVDFLMAPGRKETIEAIAHIGPGDNYEPCLTIMLAEDD</sequence>
<gene>
    <name evidence="1" type="ORF">NNJEOMEG_00650</name>
</gene>
<proteinExistence type="predicted"/>